<organism evidence="1 2">
    <name type="scientific">Photobacterium carnosum</name>
    <dbReference type="NCBI Taxonomy" id="2023717"/>
    <lineage>
        <taxon>Bacteria</taxon>
        <taxon>Pseudomonadati</taxon>
        <taxon>Pseudomonadota</taxon>
        <taxon>Gammaproteobacteria</taxon>
        <taxon>Vibrionales</taxon>
        <taxon>Vibrionaceae</taxon>
        <taxon>Photobacterium</taxon>
    </lineage>
</organism>
<sequence length="104" mass="11778">MTGYTKSDINDAIAATHFNTINNEKRVASAALRAGSSVGGERMQQYKDPQPLETEEIRQDGTVMFVERHANGEVRRFYEKTDANGETWFRTETDDYCPPLSNTK</sequence>
<protein>
    <recommendedName>
        <fullName evidence="3">DUF3892 domain-containing protein</fullName>
    </recommendedName>
</protein>
<evidence type="ECO:0008006" key="3">
    <source>
        <dbReference type="Google" id="ProtNLM"/>
    </source>
</evidence>
<dbReference type="RefSeq" id="WP_065208687.1">
    <property type="nucleotide sequence ID" value="NZ_JABJXE010000011.1"/>
</dbReference>
<dbReference type="Proteomes" id="UP000234420">
    <property type="component" value="Unassembled WGS sequence"/>
</dbReference>
<keyword evidence="2" id="KW-1185">Reference proteome</keyword>
<reference evidence="1 2" key="1">
    <citation type="journal article" date="2018" name="Syst. Appl. Microbiol.">
        <title>Photobacterium carnosum sp. nov., isolated from spoiled modified atmosphere packaged poultry meat.</title>
        <authorList>
            <person name="Hilgarth M."/>
            <person name="Fuertes S."/>
            <person name="Ehrmann M."/>
            <person name="Vogel R.F."/>
        </authorList>
    </citation>
    <scope>NUCLEOTIDE SEQUENCE [LARGE SCALE GENOMIC DNA]</scope>
    <source>
        <strain evidence="1 2">TMW 2.2021</strain>
    </source>
</reference>
<comment type="caution">
    <text evidence="1">The sequence shown here is derived from an EMBL/GenBank/DDBJ whole genome shotgun (WGS) entry which is preliminary data.</text>
</comment>
<gene>
    <name evidence="1" type="ORF">CIK00_20345</name>
</gene>
<dbReference type="AlphaFoldDB" id="A0A2N4UM63"/>
<name>A0A2N4UM63_9GAMM</name>
<dbReference type="EMBL" id="NPIB01000041">
    <property type="protein sequence ID" value="PLC56093.1"/>
    <property type="molecule type" value="Genomic_DNA"/>
</dbReference>
<evidence type="ECO:0000313" key="1">
    <source>
        <dbReference type="EMBL" id="PLC56093.1"/>
    </source>
</evidence>
<proteinExistence type="predicted"/>
<accession>A0A2N4UM63</accession>
<evidence type="ECO:0000313" key="2">
    <source>
        <dbReference type="Proteomes" id="UP000234420"/>
    </source>
</evidence>